<keyword evidence="6" id="KW-1133">Transmembrane helix</keyword>
<dbReference type="InterPro" id="IPR013767">
    <property type="entry name" value="PAS_fold"/>
</dbReference>
<dbReference type="InterPro" id="IPR005330">
    <property type="entry name" value="MHYT_dom"/>
</dbReference>
<feature type="transmembrane region" description="Helical" evidence="6">
    <location>
        <begin position="36"/>
        <end position="58"/>
    </location>
</feature>
<dbReference type="SMART" id="SM00091">
    <property type="entry name" value="PAS"/>
    <property type="match status" value="2"/>
</dbReference>
<keyword evidence="6" id="KW-0472">Membrane</keyword>
<dbReference type="InterPro" id="IPR005467">
    <property type="entry name" value="His_kinase_dom"/>
</dbReference>
<keyword evidence="13" id="KW-1185">Reference proteome</keyword>
<dbReference type="SUPFAM" id="SSF55874">
    <property type="entry name" value="ATPase domain of HSP90 chaperone/DNA topoisomerase II/histidine kinase"/>
    <property type="match status" value="1"/>
</dbReference>
<evidence type="ECO:0000256" key="3">
    <source>
        <dbReference type="ARBA" id="ARBA00022553"/>
    </source>
</evidence>
<dbReference type="CDD" id="cd00082">
    <property type="entry name" value="HisKA"/>
    <property type="match status" value="1"/>
</dbReference>
<comment type="caution">
    <text evidence="12">The sequence shown here is derived from an EMBL/GenBank/DDBJ whole genome shotgun (WGS) entry which is preliminary data.</text>
</comment>
<dbReference type="Gene3D" id="3.30.450.20">
    <property type="entry name" value="PAS domain"/>
    <property type="match status" value="2"/>
</dbReference>
<proteinExistence type="predicted"/>
<dbReference type="RefSeq" id="WP_231462491.1">
    <property type="nucleotide sequence ID" value="NZ_JAJOHW010000073.1"/>
</dbReference>
<dbReference type="EMBL" id="JBHSEK010000005">
    <property type="protein sequence ID" value="MFC4489888.1"/>
    <property type="molecule type" value="Genomic_DNA"/>
</dbReference>
<dbReference type="PROSITE" id="PS50112">
    <property type="entry name" value="PAS"/>
    <property type="match status" value="2"/>
</dbReference>
<feature type="domain" description="PAC" evidence="10">
    <location>
        <begin position="483"/>
        <end position="535"/>
    </location>
</feature>
<reference evidence="13" key="1">
    <citation type="journal article" date="2019" name="Int. J. Syst. Evol. Microbiol.">
        <title>The Global Catalogue of Microorganisms (GCM) 10K type strain sequencing project: providing services to taxonomists for standard genome sequencing and annotation.</title>
        <authorList>
            <consortium name="The Broad Institute Genomics Platform"/>
            <consortium name="The Broad Institute Genome Sequencing Center for Infectious Disease"/>
            <person name="Wu L."/>
            <person name="Ma J."/>
        </authorList>
    </citation>
    <scope>NUCLEOTIDE SEQUENCE [LARGE SCALE GENOMIC DNA]</scope>
    <source>
        <strain evidence="13">CGMCC 4.7608</strain>
    </source>
</reference>
<evidence type="ECO:0000259" key="9">
    <source>
        <dbReference type="PROSITE" id="PS50112"/>
    </source>
</evidence>
<dbReference type="InterPro" id="IPR011006">
    <property type="entry name" value="CheY-like_superfamily"/>
</dbReference>
<dbReference type="PANTHER" id="PTHR45339:SF1">
    <property type="entry name" value="HYBRID SIGNAL TRANSDUCTION HISTIDINE KINASE J"/>
    <property type="match status" value="1"/>
</dbReference>
<gene>
    <name evidence="12" type="ORF">ACFO0R_09675</name>
</gene>
<keyword evidence="6" id="KW-0812">Transmembrane</keyword>
<dbReference type="InterPro" id="IPR001610">
    <property type="entry name" value="PAC"/>
</dbReference>
<evidence type="ECO:0000256" key="5">
    <source>
        <dbReference type="PROSITE-ProRule" id="PRU00169"/>
    </source>
</evidence>
<dbReference type="InterPro" id="IPR001789">
    <property type="entry name" value="Sig_transdc_resp-reg_receiver"/>
</dbReference>
<evidence type="ECO:0000259" key="8">
    <source>
        <dbReference type="PROSITE" id="PS50110"/>
    </source>
</evidence>
<dbReference type="InterPro" id="IPR036890">
    <property type="entry name" value="HATPase_C_sf"/>
</dbReference>
<feature type="transmembrane region" description="Helical" evidence="6">
    <location>
        <begin position="70"/>
        <end position="96"/>
    </location>
</feature>
<evidence type="ECO:0000259" key="7">
    <source>
        <dbReference type="PROSITE" id="PS50109"/>
    </source>
</evidence>
<dbReference type="SUPFAM" id="SSF52172">
    <property type="entry name" value="CheY-like"/>
    <property type="match status" value="1"/>
</dbReference>
<dbReference type="Pfam" id="PF03707">
    <property type="entry name" value="MHYT"/>
    <property type="match status" value="3"/>
</dbReference>
<feature type="domain" description="PAS" evidence="9">
    <location>
        <begin position="406"/>
        <end position="480"/>
    </location>
</feature>
<dbReference type="Gene3D" id="1.10.287.130">
    <property type="match status" value="1"/>
</dbReference>
<dbReference type="InterPro" id="IPR035965">
    <property type="entry name" value="PAS-like_dom_sf"/>
</dbReference>
<dbReference type="SMART" id="SM00387">
    <property type="entry name" value="HATPase_c"/>
    <property type="match status" value="1"/>
</dbReference>
<dbReference type="PRINTS" id="PR00344">
    <property type="entry name" value="BCTRLSENSOR"/>
</dbReference>
<dbReference type="Pfam" id="PF00512">
    <property type="entry name" value="HisKA"/>
    <property type="match status" value="1"/>
</dbReference>
<dbReference type="NCBIfam" id="TIGR00229">
    <property type="entry name" value="sensory_box"/>
    <property type="match status" value="2"/>
</dbReference>
<dbReference type="Pfam" id="PF00989">
    <property type="entry name" value="PAS"/>
    <property type="match status" value="1"/>
</dbReference>
<organism evidence="12 13">
    <name type="scientific">Chromobacterium aquaticum</name>
    <dbReference type="NCBI Taxonomy" id="467180"/>
    <lineage>
        <taxon>Bacteria</taxon>
        <taxon>Pseudomonadati</taxon>
        <taxon>Pseudomonadota</taxon>
        <taxon>Betaproteobacteria</taxon>
        <taxon>Neisseriales</taxon>
        <taxon>Chromobacteriaceae</taxon>
        <taxon>Chromobacterium</taxon>
    </lineage>
</organism>
<dbReference type="SUPFAM" id="SSF47384">
    <property type="entry name" value="Homodimeric domain of signal transducing histidine kinase"/>
    <property type="match status" value="1"/>
</dbReference>
<keyword evidence="3 5" id="KW-0597">Phosphoprotein</keyword>
<dbReference type="SMART" id="SM00086">
    <property type="entry name" value="PAC"/>
    <property type="match status" value="2"/>
</dbReference>
<feature type="domain" description="PAS" evidence="9">
    <location>
        <begin position="278"/>
        <end position="348"/>
    </location>
</feature>
<feature type="domain" description="Histidine kinase" evidence="7">
    <location>
        <begin position="553"/>
        <end position="769"/>
    </location>
</feature>
<feature type="transmembrane region" description="Helical" evidence="6">
    <location>
        <begin position="168"/>
        <end position="189"/>
    </location>
</feature>
<keyword evidence="4" id="KW-0902">Two-component regulatory system</keyword>
<dbReference type="InterPro" id="IPR000700">
    <property type="entry name" value="PAS-assoc_C"/>
</dbReference>
<evidence type="ECO:0000313" key="12">
    <source>
        <dbReference type="EMBL" id="MFC4489888.1"/>
    </source>
</evidence>
<evidence type="ECO:0000313" key="13">
    <source>
        <dbReference type="Proteomes" id="UP001595999"/>
    </source>
</evidence>
<dbReference type="Gene3D" id="3.30.565.10">
    <property type="entry name" value="Histidine kinase-like ATPase, C-terminal domain"/>
    <property type="match status" value="1"/>
</dbReference>
<evidence type="ECO:0000256" key="4">
    <source>
        <dbReference type="ARBA" id="ARBA00023012"/>
    </source>
</evidence>
<feature type="domain" description="MHYT" evidence="11">
    <location>
        <begin position="33"/>
        <end position="227"/>
    </location>
</feature>
<evidence type="ECO:0000259" key="11">
    <source>
        <dbReference type="PROSITE" id="PS50924"/>
    </source>
</evidence>
<dbReference type="PROSITE" id="PS50113">
    <property type="entry name" value="PAC"/>
    <property type="match status" value="2"/>
</dbReference>
<dbReference type="InterPro" id="IPR000014">
    <property type="entry name" value="PAS"/>
</dbReference>
<feature type="transmembrane region" description="Helical" evidence="6">
    <location>
        <begin position="102"/>
        <end position="123"/>
    </location>
</feature>
<comment type="catalytic activity">
    <reaction evidence="1">
        <text>ATP + protein L-histidine = ADP + protein N-phospho-L-histidine.</text>
        <dbReference type="EC" id="2.7.13.3"/>
    </reaction>
</comment>
<dbReference type="CDD" id="cd00130">
    <property type="entry name" value="PAS"/>
    <property type="match status" value="2"/>
</dbReference>
<feature type="transmembrane region" description="Helical" evidence="6">
    <location>
        <begin position="241"/>
        <end position="266"/>
    </location>
</feature>
<sequence>MAPRDETNENGEAMLSSFFIDAYQSYLFLPTRYNPWLVTLSLLVAIFTSCLALQIAGLAREASERWLRRVALATGSCAMGGGIWAMHFVGMLAFNACSTVKYALLPTLLSMLPAIAASGIALHLLSQAKIAGRQLLISGVLVGSGIGTMHYSGMAAMRMAPLLRYDPIWFAISILLAILLSTLSLWIRFGLDNKKIGKGKMTLLSGIVMGGAIAGMHYFGMEAARFIGIADPSFRNAIDDNASLAIAIAIIVLMLGTIVFAGNVLLRYRPLYQRALSNELKLQATLNTSVDAIITIDEKGRIQTANPAVERLFGWRIDELLGRNISLLMPEPHHSKHDGFLAEYMRTQIAKLIGKEREEIALKKDGTLFPIRLSVGKVVLPDQVIYVGYIGDISERNRIQHELRDSERQFRTLIDNIPGVTFRSHCLEPWKTIFISDNIEDLCGCPAKAFVDGRIQMLDLIHPDDKERVCQAIRSALDQHQLYVVEYRLLCLDKEECWVLESARGVYDEAGTPLLIDGVILDISERKATEFALIEAKNHALSAVKSKSAFLANMSHEIRTPMTAIIGYTDLLQGTPLDAKQKEMLRTVNHSAKSLLGLLNDVLDTAKLEQNALQLEEAPFSLREVAEHVIDILKLSADKKGIALQLKYPSMTQHTFFGDAFRVRQILINLVGNAIKFTERGGVWLTVLSEKDDILIMIRDSGIGMNEDTLARLFQPFSQADASTTRRFGGTGLGTSIALQLVQKMGGRIEVQSTVDKGSIFQVYLPLRPAPPESLPNPVIANTEHRPKHARPLNILVADDDAINLDIITMLLEEYGHRIYTACNGKEVINAWRHHDIDLILMDVQMPVMDGIAACKFIRQESANDDKNATPIIALTAGVFQEDREAAIAAGMDGFMTKPIDSVQLQDEIERVMKQVAG</sequence>
<dbReference type="CDD" id="cd17546">
    <property type="entry name" value="REC_hyHK_CKI1_RcsC-like"/>
    <property type="match status" value="1"/>
</dbReference>
<dbReference type="InterPro" id="IPR013655">
    <property type="entry name" value="PAS_fold_3"/>
</dbReference>
<name>A0ABV8ZUL6_9NEIS</name>
<dbReference type="InterPro" id="IPR004358">
    <property type="entry name" value="Sig_transdc_His_kin-like_C"/>
</dbReference>
<dbReference type="SUPFAM" id="SSF55785">
    <property type="entry name" value="PYP-like sensor domain (PAS domain)"/>
    <property type="match status" value="2"/>
</dbReference>
<feature type="modified residue" description="4-aspartylphosphate" evidence="5">
    <location>
        <position position="843"/>
    </location>
</feature>
<dbReference type="Pfam" id="PF00072">
    <property type="entry name" value="Response_reg"/>
    <property type="match status" value="1"/>
</dbReference>
<dbReference type="Gene3D" id="3.40.50.2300">
    <property type="match status" value="1"/>
</dbReference>
<dbReference type="InterPro" id="IPR003661">
    <property type="entry name" value="HisK_dim/P_dom"/>
</dbReference>
<evidence type="ECO:0000259" key="10">
    <source>
        <dbReference type="PROSITE" id="PS50113"/>
    </source>
</evidence>
<feature type="transmembrane region" description="Helical" evidence="6">
    <location>
        <begin position="201"/>
        <end position="221"/>
    </location>
</feature>
<feature type="domain" description="Response regulatory" evidence="8">
    <location>
        <begin position="794"/>
        <end position="913"/>
    </location>
</feature>
<dbReference type="PANTHER" id="PTHR45339">
    <property type="entry name" value="HYBRID SIGNAL TRANSDUCTION HISTIDINE KINASE J"/>
    <property type="match status" value="1"/>
</dbReference>
<dbReference type="InterPro" id="IPR036097">
    <property type="entry name" value="HisK_dim/P_sf"/>
</dbReference>
<evidence type="ECO:0000256" key="2">
    <source>
        <dbReference type="ARBA" id="ARBA00012438"/>
    </source>
</evidence>
<dbReference type="PROSITE" id="PS50924">
    <property type="entry name" value="MHYT"/>
    <property type="match status" value="1"/>
</dbReference>
<dbReference type="PROSITE" id="PS50109">
    <property type="entry name" value="HIS_KIN"/>
    <property type="match status" value="1"/>
</dbReference>
<dbReference type="InterPro" id="IPR003594">
    <property type="entry name" value="HATPase_dom"/>
</dbReference>
<accession>A0ABV8ZUL6</accession>
<dbReference type="SMART" id="SM00448">
    <property type="entry name" value="REC"/>
    <property type="match status" value="1"/>
</dbReference>
<dbReference type="Pfam" id="PF02518">
    <property type="entry name" value="HATPase_c"/>
    <property type="match status" value="1"/>
</dbReference>
<protein>
    <recommendedName>
        <fullName evidence="2">histidine kinase</fullName>
        <ecNumber evidence="2">2.7.13.3</ecNumber>
    </recommendedName>
</protein>
<evidence type="ECO:0000256" key="6">
    <source>
        <dbReference type="PROSITE-ProRule" id="PRU00244"/>
    </source>
</evidence>
<dbReference type="Proteomes" id="UP001595999">
    <property type="component" value="Unassembled WGS sequence"/>
</dbReference>
<feature type="transmembrane region" description="Helical" evidence="6">
    <location>
        <begin position="135"/>
        <end position="156"/>
    </location>
</feature>
<dbReference type="SMART" id="SM00388">
    <property type="entry name" value="HisKA"/>
    <property type="match status" value="1"/>
</dbReference>
<dbReference type="CDD" id="cd16922">
    <property type="entry name" value="HATPase_EvgS-ArcB-TorS-like"/>
    <property type="match status" value="1"/>
</dbReference>
<dbReference type="PROSITE" id="PS50110">
    <property type="entry name" value="RESPONSE_REGULATORY"/>
    <property type="match status" value="1"/>
</dbReference>
<dbReference type="Pfam" id="PF08447">
    <property type="entry name" value="PAS_3"/>
    <property type="match status" value="1"/>
</dbReference>
<evidence type="ECO:0000256" key="1">
    <source>
        <dbReference type="ARBA" id="ARBA00000085"/>
    </source>
</evidence>
<feature type="domain" description="PAC" evidence="10">
    <location>
        <begin position="355"/>
        <end position="405"/>
    </location>
</feature>
<dbReference type="EC" id="2.7.13.3" evidence="2"/>